<feature type="region of interest" description="Disordered" evidence="1">
    <location>
        <begin position="1"/>
        <end position="29"/>
    </location>
</feature>
<feature type="compositionally biased region" description="Polar residues" evidence="1">
    <location>
        <begin position="287"/>
        <end position="299"/>
    </location>
</feature>
<dbReference type="RefSeq" id="XP_062790551.1">
    <property type="nucleotide sequence ID" value="XM_062934500.1"/>
</dbReference>
<evidence type="ECO:0000256" key="1">
    <source>
        <dbReference type="SAM" id="MobiDB-lite"/>
    </source>
</evidence>
<keyword evidence="3" id="KW-1185">Reference proteome</keyword>
<feature type="compositionally biased region" description="Low complexity" evidence="1">
    <location>
        <begin position="650"/>
        <end position="666"/>
    </location>
</feature>
<feature type="compositionally biased region" description="Low complexity" evidence="1">
    <location>
        <begin position="1"/>
        <end position="11"/>
    </location>
</feature>
<reference evidence="2 3" key="1">
    <citation type="submission" date="2024-01" db="EMBL/GenBank/DDBJ databases">
        <title>Comparative genomics of Cryptococcus and Kwoniella reveals pathogenesis evolution and contrasting modes of karyotype evolution via chromosome fusion or intercentromeric recombination.</title>
        <authorList>
            <person name="Coelho M.A."/>
            <person name="David-Palma M."/>
            <person name="Shea T."/>
            <person name="Bowers K."/>
            <person name="McGinley-Smith S."/>
            <person name="Mohammad A.W."/>
            <person name="Gnirke A."/>
            <person name="Yurkov A.M."/>
            <person name="Nowrousian M."/>
            <person name="Sun S."/>
            <person name="Cuomo C.A."/>
            <person name="Heitman J."/>
        </authorList>
    </citation>
    <scope>NUCLEOTIDE SEQUENCE [LARGE SCALE GENOMIC DNA]</scope>
    <source>
        <strain evidence="2">CBS 11374</strain>
    </source>
</reference>
<gene>
    <name evidence="2" type="ORF">IL334_002760</name>
</gene>
<name>A0ABZ1CYP1_9TREE</name>
<feature type="compositionally biased region" description="Basic and acidic residues" evidence="1">
    <location>
        <begin position="639"/>
        <end position="649"/>
    </location>
</feature>
<protein>
    <recommendedName>
        <fullName evidence="4">F-box domain-containing protein</fullName>
    </recommendedName>
</protein>
<feature type="region of interest" description="Disordered" evidence="1">
    <location>
        <begin position="639"/>
        <end position="697"/>
    </location>
</feature>
<evidence type="ECO:0000313" key="3">
    <source>
        <dbReference type="Proteomes" id="UP001329825"/>
    </source>
</evidence>
<feature type="region of interest" description="Disordered" evidence="1">
    <location>
        <begin position="486"/>
        <end position="511"/>
    </location>
</feature>
<dbReference type="EMBL" id="CP141883">
    <property type="protein sequence ID" value="WRT65811.1"/>
    <property type="molecule type" value="Genomic_DNA"/>
</dbReference>
<accession>A0ABZ1CYP1</accession>
<feature type="compositionally biased region" description="Low complexity" evidence="1">
    <location>
        <begin position="674"/>
        <end position="688"/>
    </location>
</feature>
<dbReference type="Proteomes" id="UP001329825">
    <property type="component" value="Chromosome 3"/>
</dbReference>
<evidence type="ECO:0000313" key="2">
    <source>
        <dbReference type="EMBL" id="WRT65811.1"/>
    </source>
</evidence>
<evidence type="ECO:0008006" key="4">
    <source>
        <dbReference type="Google" id="ProtNLM"/>
    </source>
</evidence>
<organism evidence="2 3">
    <name type="scientific">Kwoniella shivajii</name>
    <dbReference type="NCBI Taxonomy" id="564305"/>
    <lineage>
        <taxon>Eukaryota</taxon>
        <taxon>Fungi</taxon>
        <taxon>Dikarya</taxon>
        <taxon>Basidiomycota</taxon>
        <taxon>Agaricomycotina</taxon>
        <taxon>Tremellomycetes</taxon>
        <taxon>Tremellales</taxon>
        <taxon>Cryptococcaceae</taxon>
        <taxon>Kwoniella</taxon>
    </lineage>
</organism>
<feature type="region of interest" description="Disordered" evidence="1">
    <location>
        <begin position="274"/>
        <end position="315"/>
    </location>
</feature>
<feature type="compositionally biased region" description="Basic and acidic residues" evidence="1">
    <location>
        <begin position="15"/>
        <end position="29"/>
    </location>
</feature>
<proteinExistence type="predicted"/>
<sequence length="820" mass="90025">MSASTTPSSSSFDLGTRKRDLAVPESKGKEEEKASLPLLLRLPPELIDHLLSLVPASSRQVTALSLTRVFPYHGISPSHLYTHLVIYRPEQLWPLWMKLKSDNGKNQMSIGIKSLSMKSWKGDADILNNILRCIPYSTSTMDHSNDDDNDGVGNANRGKSRLESKLNTLMLNIGTNFSPDHLEEMFENPRLNLERLELRFRPYVEQASYYQFLAGSYFDTAVETLTKKWPSIPSFTHLSIVQDLPPRSTVPPTALNSTSNSLAGSFADLSLATKAGGAGGGEKGETSNPSSDSDGQSGRSTPTPPTSISSVSDNPTDIGLSKVYTGHGPFGNPFLNEKLGITKPKTFAQPIVFFDIHCIGKFGASPVAENLTHLRLRVPSRDLIRVLITPPRASQLLFPSLKYLDISTTNVRIDTNLSTLLRSYSRLEHLVLDRVNLFGFTARDRGPELCHDLGGLLISAGLARGKERERQIGAWELEERTRHAEAEAAQRRAQRIAAEQESRENNDGPSAEVLAEIATRERIEEQQRQIELARSRRGHRSAAQATFSLRDRTRRTGVTTANGSSSSRLIFDIPPPDKLYLVLPALPNLRSIAIGGEASGVSTAKASEWEEQFHTGWREGLGRVLGWATHVAEKYERARRKADEWRAQESKSSTSSSNNGSSGSSKHVSKTKNKATTSSSSSMANIKSPTRPPLDVRLFRFPSSSEEITECYTSNEPGPHDLTAGLIEIDPSETIHREYLDTYKQAIGDAQLYADNASSSGGVDVKPPCVFCTVPDCEGPARRGAEGERVDGRGGMGGTHRPGCGHLIGRKIWGWEGFNE</sequence>
<dbReference type="GeneID" id="87954891"/>